<accession>A0A9D5HXX9</accession>
<protein>
    <submittedName>
        <fullName evidence="1">Uncharacterized protein</fullName>
    </submittedName>
</protein>
<name>A0A9D5HXX9_9CRYT</name>
<dbReference type="OrthoDB" id="342523at2759"/>
<dbReference type="EMBL" id="JAPCXC010000075">
    <property type="protein sequence ID" value="KAJ1606524.1"/>
    <property type="molecule type" value="Genomic_DNA"/>
</dbReference>
<sequence>MSAIFRFPTTSIAISKFAKISELSDGKTSFSAPHSDEDIKTSKSIDYSFEEQDNNGPNRAIIKLLEKKKSDLKKSVETLSNQIRTHIRHIEYIDSRISELMGENADLQSSRIIHTLRLDSELCQTSFSRLSTTINTGINTPNSVLANSNESNIRGHPFVYRADGDWVILPEFKEVISRKVDVAFT</sequence>
<gene>
    <name evidence="1" type="ORF">OJ253_2698</name>
</gene>
<dbReference type="Proteomes" id="UP001067231">
    <property type="component" value="Unassembled WGS sequence"/>
</dbReference>
<dbReference type="AlphaFoldDB" id="A0A9D5HXX9"/>
<comment type="caution">
    <text evidence="1">The sequence shown here is derived from an EMBL/GenBank/DDBJ whole genome shotgun (WGS) entry which is preliminary data.</text>
</comment>
<proteinExistence type="predicted"/>
<organism evidence="1">
    <name type="scientific">Cryptosporidium canis</name>
    <dbReference type="NCBI Taxonomy" id="195482"/>
    <lineage>
        <taxon>Eukaryota</taxon>
        <taxon>Sar</taxon>
        <taxon>Alveolata</taxon>
        <taxon>Apicomplexa</taxon>
        <taxon>Conoidasida</taxon>
        <taxon>Coccidia</taxon>
        <taxon>Eucoccidiorida</taxon>
        <taxon>Eimeriorina</taxon>
        <taxon>Cryptosporidiidae</taxon>
        <taxon>Cryptosporidium</taxon>
    </lineage>
</organism>
<evidence type="ECO:0000313" key="1">
    <source>
        <dbReference type="EMBL" id="KAJ1606524.1"/>
    </source>
</evidence>
<reference evidence="1" key="1">
    <citation type="submission" date="2022-10" db="EMBL/GenBank/DDBJ databases">
        <title>Adaptive evolution leads to modifications in subtelomeric GC content in a zoonotic Cryptosporidium species.</title>
        <authorList>
            <person name="Li J."/>
            <person name="Feng Y."/>
            <person name="Xiao L."/>
        </authorList>
    </citation>
    <scope>NUCLEOTIDE SEQUENCE</scope>
    <source>
        <strain evidence="1">33844</strain>
    </source>
</reference>